<dbReference type="EMBL" id="JAHWXQ010000002">
    <property type="protein sequence ID" value="MBW3365685.1"/>
    <property type="molecule type" value="Genomic_DNA"/>
</dbReference>
<dbReference type="PROSITE" id="PS51257">
    <property type="entry name" value="PROKAR_LIPOPROTEIN"/>
    <property type="match status" value="1"/>
</dbReference>
<dbReference type="InterPro" id="IPR025345">
    <property type="entry name" value="DUF4249"/>
</dbReference>
<gene>
    <name evidence="1" type="ORF">KYK27_11545</name>
</gene>
<evidence type="ECO:0000313" key="1">
    <source>
        <dbReference type="EMBL" id="MBW3365685.1"/>
    </source>
</evidence>
<protein>
    <submittedName>
        <fullName evidence="1">DUF4249 domain-containing protein</fullName>
    </submittedName>
</protein>
<organism evidence="1 2">
    <name type="scientific">Pontibacter populi</name>
    <dbReference type="NCBI Taxonomy" id="890055"/>
    <lineage>
        <taxon>Bacteria</taxon>
        <taxon>Pseudomonadati</taxon>
        <taxon>Bacteroidota</taxon>
        <taxon>Cytophagia</taxon>
        <taxon>Cytophagales</taxon>
        <taxon>Hymenobacteraceae</taxon>
        <taxon>Pontibacter</taxon>
    </lineage>
</organism>
<sequence length="268" mass="30848">MKRFLYLLLLPLFSIVGCNMEKEIDIVLPPHEPQLVVECYLEQNRPFQVTVLETSSYFDAPTPPIVPDAEVYITYRDKRIKLTYKPGYNNRTNGYYTHYSYTKMQGKPGEIYGIEVTDGKGRKVTGFTTVMPNVPISNVEWKFNDKDKAYLLTTFQDDPNKKNFYRYVTHRSSLRNNSDREFVTTDELTNGKETSYGSAYDYEEGDTLILSLFNIEKQYYDFLQSVEDAKNSNGNPFAQPAKVKSSVQGGFGIFTNLAIDRKKVIISK</sequence>
<dbReference type="Proteomes" id="UP000774935">
    <property type="component" value="Unassembled WGS sequence"/>
</dbReference>
<dbReference type="RefSeq" id="WP_199110142.1">
    <property type="nucleotide sequence ID" value="NZ_JAHWXQ010000002.1"/>
</dbReference>
<name>A0ABS6XCG0_9BACT</name>
<comment type="caution">
    <text evidence="1">The sequence shown here is derived from an EMBL/GenBank/DDBJ whole genome shotgun (WGS) entry which is preliminary data.</text>
</comment>
<evidence type="ECO:0000313" key="2">
    <source>
        <dbReference type="Proteomes" id="UP000774935"/>
    </source>
</evidence>
<reference evidence="1 2" key="1">
    <citation type="submission" date="2021-07" db="EMBL/GenBank/DDBJ databases">
        <authorList>
            <person name="Kim M.K."/>
        </authorList>
    </citation>
    <scope>NUCLEOTIDE SEQUENCE [LARGE SCALE GENOMIC DNA]</scope>
    <source>
        <strain evidence="1 2">HLY7-15</strain>
    </source>
</reference>
<accession>A0ABS6XCG0</accession>
<proteinExistence type="predicted"/>
<keyword evidence="2" id="KW-1185">Reference proteome</keyword>
<dbReference type="Pfam" id="PF14054">
    <property type="entry name" value="DUF4249"/>
    <property type="match status" value="1"/>
</dbReference>